<reference evidence="2 3" key="1">
    <citation type="submission" date="2019-10" db="EMBL/GenBank/DDBJ databases">
        <authorList>
            <person name="Palmer J.M."/>
        </authorList>
    </citation>
    <scope>NUCLEOTIDE SEQUENCE [LARGE SCALE GENOMIC DNA]</scope>
    <source>
        <strain evidence="2 3">TWF694</strain>
    </source>
</reference>
<keyword evidence="3" id="KW-1185">Reference proteome</keyword>
<protein>
    <submittedName>
        <fullName evidence="2">Uncharacterized protein</fullName>
    </submittedName>
</protein>
<organism evidence="2 3">
    <name type="scientific">Orbilia ellipsospora</name>
    <dbReference type="NCBI Taxonomy" id="2528407"/>
    <lineage>
        <taxon>Eukaryota</taxon>
        <taxon>Fungi</taxon>
        <taxon>Dikarya</taxon>
        <taxon>Ascomycota</taxon>
        <taxon>Pezizomycotina</taxon>
        <taxon>Orbiliomycetes</taxon>
        <taxon>Orbiliales</taxon>
        <taxon>Orbiliaceae</taxon>
        <taxon>Orbilia</taxon>
    </lineage>
</organism>
<keyword evidence="1" id="KW-0732">Signal</keyword>
<dbReference type="Proteomes" id="UP001365542">
    <property type="component" value="Unassembled WGS sequence"/>
</dbReference>
<dbReference type="Pfam" id="PF17615">
    <property type="entry name" value="C166"/>
    <property type="match status" value="1"/>
</dbReference>
<proteinExistence type="predicted"/>
<evidence type="ECO:0000313" key="2">
    <source>
        <dbReference type="EMBL" id="KAK6524074.1"/>
    </source>
</evidence>
<name>A0AAV9WSY1_9PEZI</name>
<sequence length="204" mass="21464">MHFFKTAVLATLSFSAIPSLAAITSNKLCQNLEGMTANVRVAQSSAVQITLANSLLYAVGLGPFPAIISCVGRTVDGAVSNAVQLATQAPYTVEAEAVAVANAFHDFVDEQIVMIETLITKAGDLGTRLLACGPTAVALASLRLQVGIFANALVTACPQAAARDLIIADRARVHVRVQVAIDAYTALRILRRNHARDLLTSPVQ</sequence>
<evidence type="ECO:0000313" key="3">
    <source>
        <dbReference type="Proteomes" id="UP001365542"/>
    </source>
</evidence>
<comment type="caution">
    <text evidence="2">The sequence shown here is derived from an EMBL/GenBank/DDBJ whole genome shotgun (WGS) entry which is preliminary data.</text>
</comment>
<gene>
    <name evidence="2" type="ORF">TWF694_005737</name>
</gene>
<dbReference type="AlphaFoldDB" id="A0AAV9WSY1"/>
<feature type="chain" id="PRO_5043687499" evidence="1">
    <location>
        <begin position="22"/>
        <end position="204"/>
    </location>
</feature>
<evidence type="ECO:0000256" key="1">
    <source>
        <dbReference type="SAM" id="SignalP"/>
    </source>
</evidence>
<accession>A0AAV9WSY1</accession>
<feature type="signal peptide" evidence="1">
    <location>
        <begin position="1"/>
        <end position="21"/>
    </location>
</feature>
<dbReference type="EMBL" id="JAVHJO010000018">
    <property type="protein sequence ID" value="KAK6524074.1"/>
    <property type="molecule type" value="Genomic_DNA"/>
</dbReference>